<gene>
    <name evidence="2" type="ORF">HYH03_018765</name>
</gene>
<keyword evidence="3" id="KW-1185">Reference proteome</keyword>
<feature type="region of interest" description="Disordered" evidence="1">
    <location>
        <begin position="1684"/>
        <end position="1703"/>
    </location>
</feature>
<feature type="compositionally biased region" description="Acidic residues" evidence="1">
    <location>
        <begin position="1861"/>
        <end position="1870"/>
    </location>
</feature>
<feature type="region of interest" description="Disordered" evidence="1">
    <location>
        <begin position="1832"/>
        <end position="1898"/>
    </location>
</feature>
<feature type="compositionally biased region" description="Low complexity" evidence="1">
    <location>
        <begin position="527"/>
        <end position="539"/>
    </location>
</feature>
<feature type="compositionally biased region" description="Low complexity" evidence="1">
    <location>
        <begin position="1307"/>
        <end position="1354"/>
    </location>
</feature>
<dbReference type="EMBL" id="JAEHOE010000235">
    <property type="protein sequence ID" value="KAG2482301.1"/>
    <property type="molecule type" value="Genomic_DNA"/>
</dbReference>
<feature type="region of interest" description="Disordered" evidence="1">
    <location>
        <begin position="1424"/>
        <end position="1453"/>
    </location>
</feature>
<feature type="compositionally biased region" description="Low complexity" evidence="1">
    <location>
        <begin position="165"/>
        <end position="177"/>
    </location>
</feature>
<comment type="caution">
    <text evidence="2">The sequence shown here is derived from an EMBL/GenBank/DDBJ whole genome shotgun (WGS) entry which is preliminary data.</text>
</comment>
<organism evidence="2 3">
    <name type="scientific">Edaphochlamys debaryana</name>
    <dbReference type="NCBI Taxonomy" id="47281"/>
    <lineage>
        <taxon>Eukaryota</taxon>
        <taxon>Viridiplantae</taxon>
        <taxon>Chlorophyta</taxon>
        <taxon>core chlorophytes</taxon>
        <taxon>Chlorophyceae</taxon>
        <taxon>CS clade</taxon>
        <taxon>Chlamydomonadales</taxon>
        <taxon>Chlamydomonadales incertae sedis</taxon>
        <taxon>Edaphochlamys</taxon>
    </lineage>
</organism>
<feature type="region of interest" description="Disordered" evidence="1">
    <location>
        <begin position="381"/>
        <end position="424"/>
    </location>
</feature>
<feature type="compositionally biased region" description="Low complexity" evidence="1">
    <location>
        <begin position="386"/>
        <end position="410"/>
    </location>
</feature>
<feature type="compositionally biased region" description="Polar residues" evidence="1">
    <location>
        <begin position="623"/>
        <end position="635"/>
    </location>
</feature>
<feature type="compositionally biased region" description="Low complexity" evidence="1">
    <location>
        <begin position="636"/>
        <end position="646"/>
    </location>
</feature>
<feature type="compositionally biased region" description="Pro residues" evidence="1">
    <location>
        <begin position="1046"/>
        <end position="1056"/>
    </location>
</feature>
<feature type="compositionally biased region" description="Low complexity" evidence="1">
    <location>
        <begin position="775"/>
        <end position="869"/>
    </location>
</feature>
<reference evidence="2" key="1">
    <citation type="journal article" date="2020" name="bioRxiv">
        <title>Comparative genomics of Chlamydomonas.</title>
        <authorList>
            <person name="Craig R.J."/>
            <person name="Hasan A.R."/>
            <person name="Ness R.W."/>
            <person name="Keightley P.D."/>
        </authorList>
    </citation>
    <scope>NUCLEOTIDE SEQUENCE</scope>
    <source>
        <strain evidence="2">CCAP 11/70</strain>
    </source>
</reference>
<feature type="compositionally biased region" description="Low complexity" evidence="1">
    <location>
        <begin position="1872"/>
        <end position="1884"/>
    </location>
</feature>
<feature type="region of interest" description="Disordered" evidence="1">
    <location>
        <begin position="1300"/>
        <end position="1354"/>
    </location>
</feature>
<feature type="compositionally biased region" description="Pro residues" evidence="1">
    <location>
        <begin position="596"/>
        <end position="607"/>
    </location>
</feature>
<name>A0A835XH81_9CHLO</name>
<evidence type="ECO:0000313" key="2">
    <source>
        <dbReference type="EMBL" id="KAG2482301.1"/>
    </source>
</evidence>
<feature type="compositionally biased region" description="Low complexity" evidence="1">
    <location>
        <begin position="1684"/>
        <end position="1695"/>
    </location>
</feature>
<evidence type="ECO:0000256" key="1">
    <source>
        <dbReference type="SAM" id="MobiDB-lite"/>
    </source>
</evidence>
<feature type="compositionally biased region" description="Low complexity" evidence="1">
    <location>
        <begin position="1832"/>
        <end position="1848"/>
    </location>
</feature>
<feature type="region of interest" description="Disordered" evidence="1">
    <location>
        <begin position="289"/>
        <end position="311"/>
    </location>
</feature>
<sequence length="2070" mass="204999">MGLMVDAQGAGNSDDRLKRRRLHAGLFPWESLFGPIKLTRSQLVDLHAACLRLEQLSLPYGAAALRGAIVCCEVPGGSVVVRRLLALDGDSVCVEGPRGVSCSLPMASVLEEEPTDAQWRQACVEAAGHLLRGSLRHWTCAEVRFTLQRLLELRLASEAIAAHAASQPSARQAQQQQRTSDPGLPPSRAAQDGAGPSQALPGRSFLRPRQLARPEGPGDDALRERLYEVLQVRARISDEQWREHASQLLPFTTADAIQALRRAAAAVASGAAGPSAAATAGGQGTSAAPAVQAATATPAGPNTTAAAAVPPEAGRVPVRAAVPGLRRAAAGRARQQTIHFGATQPLQRAAEHVRVASAPSAAAATARSLRAARGGAIVTRAAQNRTRPTTAPAGPSATTAGPMPGPGAQTVRTAPAVAPGGGSLQAPRVQLSATAHTHALGHVPAAAAAPAGADAHARGNVLAVAAAPAAAAPAAPAALALAAPAHGVAATTTTQPPRKRARPDVPTQPIAKHTAGAPTAQPGLSTPPKVAAGPQAGPVAPNPRRRREPADAGELESPAAPSHAKGTAGNEPSQPRLPLLTQPGQAPKPASLLPRQPLPARQPPAREPPGGAEVPPEAGPQPDQEQAQRPPSQGPASATAAAGRVAAAALVSGPALQPPAAVLPQTAAADAAFAPGPSSVRAASMGKDLSAMARAQARHGAQVQQLPAAPVPSPEAQTEEQHFRGGSQAAAQPLPTRPAAKAPALAPAAAASAQAPPLQHRFASPQPVPGPPSSQPRADPAASPAASPGPDAATQLQPLSAATPAPTQPQSQSQSASGAAQPVQGPQGLQPPSAAPPAELQQQPAAQAVQPAALPAQEPQPAAPQAQEPQKVRAMVSQASALVPPWAEGRGQKPPEAGGARTLPSSAPPDPIEAVHGRSRDGAHGARGLGLLLAEHGQVPEQRRRQEEEPPCAGAQAQGVSARPLLARLQPEQRPGVKELYELRSLPARGGAQDDLALAAPAYASGAAPALAAGLVASVEAPSGTKPMPRSADLPAAPLAARSSHGPPPQPQPRNAPPGATATAHSADGSGAATAAGCAGVAGPGSAHGAAPERSQPAPAAPGTSGLPGSPVTGAAPNHGAAPAAAVGPAAVTRELPADPAAAAPSGPLPAPPPSGGTQPAAAPALPAAASSVRTEAAVAAAASGPRHHWGTPKGHAQLLAPASGVTGAGPPPTPDVLLPSVAAASAQLTAAAAALAATATAVAAHSTAAAAAAAAGGSRHHWGTPPAHAQFLDPATGVAAAALATGPDARGAEAAVFAPPQQPASAKPLQLATQLAKQQATRPQTQPQAASKAETQEAAASPPGPAAAAPAAASAAQEAGFAAPDGSTRAGLAASWAAPMDIGPSRPGQRGCMASISSISCFQPPNKPRSHEELRWYDLRAGRREQAPESSQAPAPQPAPVPPGTTATASGAGAAAMDSAAAARPSAAAAVALAVAPGPAAATGPAAVAAAAPPAAAAAAAVVNAGAPEAGAAALRPSAVVAAGSGAAAPAQGATGAAPPQAAVTAHSCTSKPAAANGPQPMEGVDDYSEHRSAVLISISAMPTFQPPHMPWEHEELRWRHMKHHPDFVTATRTALAAAAAAAPSMVWPQATQLSGWGEPMIAAQAPTWQAPAAAGSAAAALRARLAQVRAAVAALDGSAAAAGAGPPAEATVPAPAPHPWPLEEATRMVPVSTAAPQPFALPGAGSKRSAAAAGLAAGGQDAAAEVAGCSGGVRLAPPALLARPLAGLAAPLPALWPLPAAPAAPGAGVLAAGGGLGAGGLFGSPTFGAAAPLGVQAPAAALLPPARVQPLSQRAGDGPTAGTTADGDGDGDGSASGEEGPDSDDEGCGESRPSQRSGQSGQRSRDTKRSSAAFGGKAAARAAKAEAAASKLPRAAVAWAERVLRFLRTQPKTQATYQQIRRKSLGIPRSVVDPAKPKRLLSYLRLFWPWFEVVGPSGSNAAGSCTLKARGGITWAKLEAQALRKLYDAIALANGVFADGLSLRVLESSPVCPPAWMRRGQALEPWMRHFRHWTLEDGKVKVVEGERP</sequence>
<feature type="region of interest" description="Disordered" evidence="1">
    <location>
        <begin position="489"/>
        <end position="646"/>
    </location>
</feature>
<feature type="compositionally biased region" description="Basic and acidic residues" evidence="1">
    <location>
        <begin position="913"/>
        <end position="924"/>
    </location>
</feature>
<feature type="region of interest" description="Disordered" evidence="1">
    <location>
        <begin position="165"/>
        <end position="219"/>
    </location>
</feature>
<feature type="compositionally biased region" description="Low complexity" evidence="1">
    <location>
        <begin position="733"/>
        <end position="758"/>
    </location>
</feature>
<feature type="region of interest" description="Disordered" evidence="1">
    <location>
        <begin position="691"/>
        <end position="973"/>
    </location>
</feature>
<accession>A0A835XH81</accession>
<feature type="region of interest" description="Disordered" evidence="1">
    <location>
        <begin position="1021"/>
        <end position="1213"/>
    </location>
</feature>
<evidence type="ECO:0000313" key="3">
    <source>
        <dbReference type="Proteomes" id="UP000612055"/>
    </source>
</evidence>
<feature type="compositionally biased region" description="Low complexity" evidence="1">
    <location>
        <begin position="1057"/>
        <end position="1087"/>
    </location>
</feature>
<feature type="compositionally biased region" description="Low complexity" evidence="1">
    <location>
        <begin position="1156"/>
        <end position="1184"/>
    </location>
</feature>
<proteinExistence type="predicted"/>
<feature type="compositionally biased region" description="Low complexity" evidence="1">
    <location>
        <begin position="608"/>
        <end position="622"/>
    </location>
</feature>
<protein>
    <submittedName>
        <fullName evidence="2">Uncharacterized protein</fullName>
    </submittedName>
</protein>
<dbReference type="Proteomes" id="UP000612055">
    <property type="component" value="Unassembled WGS sequence"/>
</dbReference>
<feature type="compositionally biased region" description="Low complexity" evidence="1">
    <location>
        <begin position="1114"/>
        <end position="1131"/>
    </location>
</feature>